<dbReference type="Proteomes" id="UP001199750">
    <property type="component" value="Unassembled WGS sequence"/>
</dbReference>
<dbReference type="InterPro" id="IPR029062">
    <property type="entry name" value="Class_I_gatase-like"/>
</dbReference>
<dbReference type="NCBIfam" id="TIGR01383">
    <property type="entry name" value="not_thiJ"/>
    <property type="match status" value="1"/>
</dbReference>
<dbReference type="InterPro" id="IPR050325">
    <property type="entry name" value="Prot/Nucl_acid_deglycase"/>
</dbReference>
<dbReference type="PANTHER" id="PTHR48094:SF12">
    <property type="entry name" value="PARKINSON DISEASE PROTEIN 7 HOMOLOG"/>
    <property type="match status" value="1"/>
</dbReference>
<dbReference type="EMBL" id="JAKNDN010000019">
    <property type="protein sequence ID" value="MCG4960301.1"/>
    <property type="molecule type" value="Genomic_DNA"/>
</dbReference>
<dbReference type="Gene3D" id="3.40.50.880">
    <property type="match status" value="1"/>
</dbReference>
<evidence type="ECO:0000259" key="1">
    <source>
        <dbReference type="Pfam" id="PF01965"/>
    </source>
</evidence>
<evidence type="ECO:0000313" key="3">
    <source>
        <dbReference type="EMBL" id="RGY05715.1"/>
    </source>
</evidence>
<dbReference type="InterPro" id="IPR006287">
    <property type="entry name" value="DJ-1"/>
</dbReference>
<evidence type="ECO:0000313" key="2">
    <source>
        <dbReference type="EMBL" id="MCG4960301.1"/>
    </source>
</evidence>
<dbReference type="GO" id="GO:0005737">
    <property type="term" value="C:cytoplasm"/>
    <property type="evidence" value="ECO:0007669"/>
    <property type="project" value="TreeGrafter"/>
</dbReference>
<dbReference type="AlphaFoldDB" id="A0A413IAI4"/>
<dbReference type="Pfam" id="PF01965">
    <property type="entry name" value="DJ-1_PfpI"/>
    <property type="match status" value="1"/>
</dbReference>
<sequence>MNVSYLFLAPGFEEMEAIAVVDVLRRGGVDVRTVSVGGGKEVTSAHQVTLRADLSLEQIRPEEAECLIFPGGMPGAQNLSECEKLMTILQHHYDQGRMVAAICAAPALVLSHLKTNRKLRVTCYPGFEKYVPDFEVVADGVAVDGNVITGKGPGFAIQFGVTLLEQLRSSGKAKEVAAGMLL</sequence>
<evidence type="ECO:0000313" key="4">
    <source>
        <dbReference type="Proteomes" id="UP000284434"/>
    </source>
</evidence>
<dbReference type="InterPro" id="IPR002818">
    <property type="entry name" value="DJ-1/PfpI"/>
</dbReference>
<comment type="caution">
    <text evidence="3">The sequence shown here is derived from an EMBL/GenBank/DDBJ whole genome shotgun (WGS) entry which is preliminary data.</text>
</comment>
<dbReference type="Proteomes" id="UP000284434">
    <property type="component" value="Unassembled WGS sequence"/>
</dbReference>
<accession>A0A413IAI4</accession>
<gene>
    <name evidence="3" type="ORF">DXA53_11775</name>
    <name evidence="2" type="ORF">L0P03_10640</name>
</gene>
<name>A0A413IAI4_9BACT</name>
<dbReference type="CDD" id="cd03135">
    <property type="entry name" value="GATase1_DJ-1"/>
    <property type="match status" value="1"/>
</dbReference>
<organism evidence="3 4">
    <name type="scientific">Odoribacter splanchnicus</name>
    <dbReference type="NCBI Taxonomy" id="28118"/>
    <lineage>
        <taxon>Bacteria</taxon>
        <taxon>Pseudomonadati</taxon>
        <taxon>Bacteroidota</taxon>
        <taxon>Bacteroidia</taxon>
        <taxon>Bacteroidales</taxon>
        <taxon>Odoribacteraceae</taxon>
        <taxon>Odoribacter</taxon>
    </lineage>
</organism>
<protein>
    <submittedName>
        <fullName evidence="3">DJ-1/PfpI family protein</fullName>
    </submittedName>
</protein>
<dbReference type="PANTHER" id="PTHR48094">
    <property type="entry name" value="PROTEIN/NUCLEIC ACID DEGLYCASE DJ-1-RELATED"/>
    <property type="match status" value="1"/>
</dbReference>
<feature type="domain" description="DJ-1/PfpI" evidence="1">
    <location>
        <begin position="5"/>
        <end position="166"/>
    </location>
</feature>
<dbReference type="EMBL" id="QSCO01000016">
    <property type="protein sequence ID" value="RGY05715.1"/>
    <property type="molecule type" value="Genomic_DNA"/>
</dbReference>
<dbReference type="SUPFAM" id="SSF52317">
    <property type="entry name" value="Class I glutamine amidotransferase-like"/>
    <property type="match status" value="1"/>
</dbReference>
<proteinExistence type="predicted"/>
<reference evidence="2" key="2">
    <citation type="submission" date="2022-01" db="EMBL/GenBank/DDBJ databases">
        <title>Collection of gut derived symbiotic bacterial strains cultured from healthy donors.</title>
        <authorList>
            <person name="Lin H."/>
            <person name="Kohout C."/>
            <person name="Waligurski E."/>
            <person name="Pamer E.G."/>
        </authorList>
    </citation>
    <scope>NUCLEOTIDE SEQUENCE</scope>
    <source>
        <strain evidence="2">DFI.1.149</strain>
    </source>
</reference>
<reference evidence="3 4" key="1">
    <citation type="submission" date="2018-08" db="EMBL/GenBank/DDBJ databases">
        <title>A genome reference for cultivated species of the human gut microbiota.</title>
        <authorList>
            <person name="Zou Y."/>
            <person name="Xue W."/>
            <person name="Luo G."/>
        </authorList>
    </citation>
    <scope>NUCLEOTIDE SEQUENCE [LARGE SCALE GENOMIC DNA]</scope>
    <source>
        <strain evidence="3 4">OF03-11</strain>
    </source>
</reference>
<dbReference type="RefSeq" id="WP_046402803.1">
    <property type="nucleotide sequence ID" value="NZ_JABWDG010000009.1"/>
</dbReference>